<evidence type="ECO:0000313" key="3">
    <source>
        <dbReference type="RefSeq" id="XP_019615041.1"/>
    </source>
</evidence>
<keyword evidence="1" id="KW-1133">Transmembrane helix</keyword>
<dbReference type="Proteomes" id="UP000515135">
    <property type="component" value="Unplaced"/>
</dbReference>
<keyword evidence="1" id="KW-0812">Transmembrane</keyword>
<dbReference type="PROSITE" id="PS51257">
    <property type="entry name" value="PROKAR_LIPOPROTEIN"/>
    <property type="match status" value="1"/>
</dbReference>
<accession>A0A6P4YDP3</accession>
<reference evidence="3" key="1">
    <citation type="submission" date="2025-08" db="UniProtKB">
        <authorList>
            <consortium name="RefSeq"/>
        </authorList>
    </citation>
    <scope>IDENTIFICATION</scope>
    <source>
        <tissue evidence="3">Gonad</tissue>
    </source>
</reference>
<keyword evidence="1" id="KW-0472">Membrane</keyword>
<organism evidence="2 3">
    <name type="scientific">Branchiostoma belcheri</name>
    <name type="common">Amphioxus</name>
    <dbReference type="NCBI Taxonomy" id="7741"/>
    <lineage>
        <taxon>Eukaryota</taxon>
        <taxon>Metazoa</taxon>
        <taxon>Chordata</taxon>
        <taxon>Cephalochordata</taxon>
        <taxon>Leptocardii</taxon>
        <taxon>Amphioxiformes</taxon>
        <taxon>Branchiostomatidae</taxon>
        <taxon>Branchiostoma</taxon>
    </lineage>
</organism>
<name>A0A6P4YDP3_BRABE</name>
<sequence length="139" mass="15124">MRRNSEFPACLIISAVTAMAGLACFAAGLAGKFGGSVLLCLVGGHVLFLALGFGLFWYLLNIPSKEPQEDDHIVLDPDHESDTTIKPTRNLKENAFFSVEPNLLAVVKGYAWPVTNSNNNNNNDSNMKNNNLVLMETVV</sequence>
<dbReference type="AlphaFoldDB" id="A0A6P4YDP3"/>
<proteinExistence type="predicted"/>
<dbReference type="RefSeq" id="XP_019615041.1">
    <property type="nucleotide sequence ID" value="XM_019759482.1"/>
</dbReference>
<gene>
    <name evidence="3" type="primary">LOC109462846</name>
</gene>
<keyword evidence="2" id="KW-1185">Reference proteome</keyword>
<protein>
    <submittedName>
        <fullName evidence="3">Uncharacterized protein LOC109462846</fullName>
    </submittedName>
</protein>
<dbReference type="OrthoDB" id="10495965at2759"/>
<dbReference type="GeneID" id="109462846"/>
<evidence type="ECO:0000256" key="1">
    <source>
        <dbReference type="SAM" id="Phobius"/>
    </source>
</evidence>
<evidence type="ECO:0000313" key="2">
    <source>
        <dbReference type="Proteomes" id="UP000515135"/>
    </source>
</evidence>
<dbReference type="KEGG" id="bbel:109462846"/>
<feature type="transmembrane region" description="Helical" evidence="1">
    <location>
        <begin position="36"/>
        <end position="60"/>
    </location>
</feature>